<evidence type="ECO:0000256" key="3">
    <source>
        <dbReference type="ARBA" id="ARBA00022989"/>
    </source>
</evidence>
<comment type="caution">
    <text evidence="7">The sequence shown here is derived from an EMBL/GenBank/DDBJ whole genome shotgun (WGS) entry which is preliminary data.</text>
</comment>
<sequence length="122" mass="13112">NALVCLAVWLCFSCRATVDKIMAIIFPITAFVAMGFEHCVANLYFIPMGIVLAGLQPELLEGMAAGQAHSLDLAGMIGNLVPVTLGNIVGGTVMVGMIYWFIYLRHLDPLHAEEESKTASAD</sequence>
<keyword evidence="3 6" id="KW-1133">Transmembrane helix</keyword>
<keyword evidence="4 6" id="KW-0472">Membrane</keyword>
<feature type="non-terminal residue" evidence="7">
    <location>
        <position position="1"/>
    </location>
</feature>
<evidence type="ECO:0000256" key="4">
    <source>
        <dbReference type="ARBA" id="ARBA00023136"/>
    </source>
</evidence>
<protein>
    <recommendedName>
        <fullName evidence="8">Formate/nitrite transporter</fullName>
    </recommendedName>
</protein>
<keyword evidence="2 6" id="KW-0812">Transmembrane</keyword>
<name>X0TTN7_9ZZZZ</name>
<comment type="similarity">
    <text evidence="5">Belongs to the FNT transporter (TC 1.A.16) family.</text>
</comment>
<evidence type="ECO:0000256" key="1">
    <source>
        <dbReference type="ARBA" id="ARBA00004141"/>
    </source>
</evidence>
<reference evidence="7" key="1">
    <citation type="journal article" date="2014" name="Front. Microbiol.">
        <title>High frequency of phylogenetically diverse reductive dehalogenase-homologous genes in deep subseafloor sedimentary metagenomes.</title>
        <authorList>
            <person name="Kawai M."/>
            <person name="Futagami T."/>
            <person name="Toyoda A."/>
            <person name="Takaki Y."/>
            <person name="Nishi S."/>
            <person name="Hori S."/>
            <person name="Arai W."/>
            <person name="Tsubouchi T."/>
            <person name="Morono Y."/>
            <person name="Uchiyama I."/>
            <person name="Ito T."/>
            <person name="Fujiyama A."/>
            <person name="Inagaki F."/>
            <person name="Takami H."/>
        </authorList>
    </citation>
    <scope>NUCLEOTIDE SEQUENCE</scope>
    <source>
        <strain evidence="7">Expedition CK06-06</strain>
    </source>
</reference>
<evidence type="ECO:0008006" key="8">
    <source>
        <dbReference type="Google" id="ProtNLM"/>
    </source>
</evidence>
<feature type="transmembrane region" description="Helical" evidence="6">
    <location>
        <begin position="76"/>
        <end position="102"/>
    </location>
</feature>
<evidence type="ECO:0000256" key="5">
    <source>
        <dbReference type="ARBA" id="ARBA00049660"/>
    </source>
</evidence>
<feature type="transmembrane region" description="Helical" evidence="6">
    <location>
        <begin position="26"/>
        <end position="55"/>
    </location>
</feature>
<accession>X0TTN7</accession>
<dbReference type="AlphaFoldDB" id="X0TTN7"/>
<comment type="subcellular location">
    <subcellularLocation>
        <location evidence="1">Membrane</location>
        <topology evidence="1">Multi-pass membrane protein</topology>
    </subcellularLocation>
</comment>
<dbReference type="PANTHER" id="PTHR30520:SF6">
    <property type="entry name" value="FORMATE_NITRATE FAMILY TRANSPORTER (EUROFUNG)"/>
    <property type="match status" value="1"/>
</dbReference>
<proteinExistence type="inferred from homology"/>
<evidence type="ECO:0000256" key="2">
    <source>
        <dbReference type="ARBA" id="ARBA00022692"/>
    </source>
</evidence>
<dbReference type="Gene3D" id="1.20.1080.10">
    <property type="entry name" value="Glycerol uptake facilitator protein"/>
    <property type="match status" value="1"/>
</dbReference>
<organism evidence="7">
    <name type="scientific">marine sediment metagenome</name>
    <dbReference type="NCBI Taxonomy" id="412755"/>
    <lineage>
        <taxon>unclassified sequences</taxon>
        <taxon>metagenomes</taxon>
        <taxon>ecological metagenomes</taxon>
    </lineage>
</organism>
<dbReference type="GO" id="GO:0015499">
    <property type="term" value="F:formate transmembrane transporter activity"/>
    <property type="evidence" value="ECO:0007669"/>
    <property type="project" value="TreeGrafter"/>
</dbReference>
<dbReference type="GO" id="GO:0005886">
    <property type="term" value="C:plasma membrane"/>
    <property type="evidence" value="ECO:0007669"/>
    <property type="project" value="TreeGrafter"/>
</dbReference>
<dbReference type="InterPro" id="IPR000292">
    <property type="entry name" value="For/NO2_transpt"/>
</dbReference>
<dbReference type="PANTHER" id="PTHR30520">
    <property type="entry name" value="FORMATE TRANSPORTER-RELATED"/>
    <property type="match status" value="1"/>
</dbReference>
<gene>
    <name evidence="7" type="ORF">S01H1_19063</name>
</gene>
<dbReference type="EMBL" id="BARS01010258">
    <property type="protein sequence ID" value="GAF91532.1"/>
    <property type="molecule type" value="Genomic_DNA"/>
</dbReference>
<dbReference type="InterPro" id="IPR023271">
    <property type="entry name" value="Aquaporin-like"/>
</dbReference>
<evidence type="ECO:0000256" key="6">
    <source>
        <dbReference type="SAM" id="Phobius"/>
    </source>
</evidence>
<dbReference type="Pfam" id="PF01226">
    <property type="entry name" value="Form_Nir_trans"/>
    <property type="match status" value="1"/>
</dbReference>
<evidence type="ECO:0000313" key="7">
    <source>
        <dbReference type="EMBL" id="GAF91532.1"/>
    </source>
</evidence>